<protein>
    <submittedName>
        <fullName evidence="1">Uncharacterized protein</fullName>
    </submittedName>
</protein>
<evidence type="ECO:0000313" key="1">
    <source>
        <dbReference type="EMBL" id="SDU00462.1"/>
    </source>
</evidence>
<proteinExistence type="predicted"/>
<name>A0A8B3XVY3_9PSED</name>
<dbReference type="EMBL" id="LT629782">
    <property type="protein sequence ID" value="SDU00462.1"/>
    <property type="molecule type" value="Genomic_DNA"/>
</dbReference>
<dbReference type="Proteomes" id="UP000183653">
    <property type="component" value="Chromosome I"/>
</dbReference>
<gene>
    <name evidence="1" type="ORF">SAMN04490197_1912</name>
</gene>
<evidence type="ECO:0000313" key="2">
    <source>
        <dbReference type="Proteomes" id="UP000183653"/>
    </source>
</evidence>
<dbReference type="RefSeq" id="WP_231982769.1">
    <property type="nucleotide sequence ID" value="NZ_JYLM01000001.1"/>
</dbReference>
<reference evidence="1 2" key="1">
    <citation type="submission" date="2016-10" db="EMBL/GenBank/DDBJ databases">
        <authorList>
            <person name="Varghese N."/>
            <person name="Submissions S."/>
        </authorList>
    </citation>
    <scope>NUCLEOTIDE SEQUENCE [LARGE SCALE GENOMIC DNA]</scope>
    <source>
        <strain evidence="1 2">BS2775</strain>
    </source>
</reference>
<keyword evidence="2" id="KW-1185">Reference proteome</keyword>
<accession>A0A8B3XVY3</accession>
<dbReference type="AlphaFoldDB" id="A0A8B3XVY3"/>
<sequence>MAKKPIPQKTSQVQAVSVASAQSTRAATAELPFAIIEHAKDNSLLYPLDARLGTTAKLTLPAGSTRVIVHFAIKGQTCATFPPISVTSGDIADIPWQWISTCIGHTVLIWYEAVVGGVRKESLVLELEIQDVREEHLRSSMPEFANAEWDWGTLWLDMFELEGNATIRFEAWLMIRAGSRLFVAAAGNEENVPPLFHWVAFDHVVTEEEAHEGYVFEFELSRIWLARLNDYTSCTCHLGVIWDGCEPEAPVSSVNPLPRNAQDFHQRSTVLLRVDPALDLNPPRLREAVQISPGNWQVNPINTTQGGHVIVAYQGMTEGDRVCVQACGPDYGPVSLGCQDVKAGDVSLSFDCGPEIFAALFHKKLTLIYSVQFNNYMPQYSPECVIQVLGPRLTEPCIEEATAGIVDLNIDSVTGVVPVWDYAKEGECCWMWVSGTREDGTDYRFDVLHDQPLTAQWLTNGVDTPIPRGELKKLADCTGFELHFAASFDGKCDRATAIEFPMQVFALSQEDLVLNAPTVIEAVDSELTAWNGREGVHVEVDYIGSNRNHTLSVCWTRPDGSCWRLATQPGSTAAPVSFFMPRGAVIESMGKTVKINFTVTSDCKMQTSDDLNLHISVPVRLPTPKVLQATPPATQRGIIDLRTFNADADVVVPRWWFMLAGQLGWLECSGKLWDGSIHTFAIMHAESFTVEDVANELSRKVKRQELEKYEIGTELTFTFKVTADGSSDAARMIGFPELKLILRKRLVDETFFDPNAKDWNGWQKGKGAADSRDLRRKTGLVPGGLTGWFLEDWGYTNTTDPNTQREKLFKVYTVLEVGRRYIFSAWVRDPDGNAASKPGLVLVAEGKDITPITYPAGTAWHLLEGEFVASSSTMRLAFHNAVMGIGPVNDFEVTYLTVKETV</sequence>
<organism evidence="1 2">
    <name type="scientific">Pseudomonas orientalis</name>
    <dbReference type="NCBI Taxonomy" id="76758"/>
    <lineage>
        <taxon>Bacteria</taxon>
        <taxon>Pseudomonadati</taxon>
        <taxon>Pseudomonadota</taxon>
        <taxon>Gammaproteobacteria</taxon>
        <taxon>Pseudomonadales</taxon>
        <taxon>Pseudomonadaceae</taxon>
        <taxon>Pseudomonas</taxon>
    </lineage>
</organism>